<organism evidence="2">
    <name type="scientific">marine sediment metagenome</name>
    <dbReference type="NCBI Taxonomy" id="412755"/>
    <lineage>
        <taxon>unclassified sequences</taxon>
        <taxon>metagenomes</taxon>
        <taxon>ecological metagenomes</taxon>
    </lineage>
</organism>
<name>X1LCE1_9ZZZZ</name>
<comment type="caution">
    <text evidence="2">The sequence shown here is derived from an EMBL/GenBank/DDBJ whole genome shotgun (WGS) entry which is preliminary data.</text>
</comment>
<keyword evidence="1" id="KW-0812">Transmembrane</keyword>
<sequence>MSNSGSGTAKGVFIGFTLGFVAGAVTALFLTTKTGEELRADIKRIAKDIGSKVEGEASRIKNITREKYNEIVNSVVSNYKKIKDLTEKEIEFIKKVIVEQKDIAK</sequence>
<accession>X1LCE1</accession>
<dbReference type="InterPro" id="IPR024623">
    <property type="entry name" value="YtxH"/>
</dbReference>
<keyword evidence="1" id="KW-1133">Transmembrane helix</keyword>
<proteinExistence type="predicted"/>
<feature type="transmembrane region" description="Helical" evidence="1">
    <location>
        <begin position="12"/>
        <end position="30"/>
    </location>
</feature>
<dbReference type="EMBL" id="BARV01000575">
    <property type="protein sequence ID" value="GAI00090.1"/>
    <property type="molecule type" value="Genomic_DNA"/>
</dbReference>
<evidence type="ECO:0000313" key="2">
    <source>
        <dbReference type="EMBL" id="GAI00090.1"/>
    </source>
</evidence>
<dbReference type="AlphaFoldDB" id="X1LCE1"/>
<reference evidence="2" key="1">
    <citation type="journal article" date="2014" name="Front. Microbiol.">
        <title>High frequency of phylogenetically diverse reductive dehalogenase-homologous genes in deep subseafloor sedimentary metagenomes.</title>
        <authorList>
            <person name="Kawai M."/>
            <person name="Futagami T."/>
            <person name="Toyoda A."/>
            <person name="Takaki Y."/>
            <person name="Nishi S."/>
            <person name="Hori S."/>
            <person name="Arai W."/>
            <person name="Tsubouchi T."/>
            <person name="Morono Y."/>
            <person name="Uchiyama I."/>
            <person name="Ito T."/>
            <person name="Fujiyama A."/>
            <person name="Inagaki F."/>
            <person name="Takami H."/>
        </authorList>
    </citation>
    <scope>NUCLEOTIDE SEQUENCE</scope>
    <source>
        <strain evidence="2">Expedition CK06-06</strain>
    </source>
</reference>
<gene>
    <name evidence="2" type="ORF">S06H3_02077</name>
</gene>
<evidence type="ECO:0008006" key="3">
    <source>
        <dbReference type="Google" id="ProtNLM"/>
    </source>
</evidence>
<keyword evidence="1" id="KW-0472">Membrane</keyword>
<evidence type="ECO:0000256" key="1">
    <source>
        <dbReference type="SAM" id="Phobius"/>
    </source>
</evidence>
<dbReference type="Pfam" id="PF12732">
    <property type="entry name" value="YtxH"/>
    <property type="match status" value="1"/>
</dbReference>
<protein>
    <recommendedName>
        <fullName evidence="3">YtxH domain-containing protein</fullName>
    </recommendedName>
</protein>